<evidence type="ECO:0008006" key="4">
    <source>
        <dbReference type="Google" id="ProtNLM"/>
    </source>
</evidence>
<evidence type="ECO:0000313" key="2">
    <source>
        <dbReference type="EMBL" id="NVN40196.1"/>
    </source>
</evidence>
<evidence type="ECO:0000256" key="1">
    <source>
        <dbReference type="SAM" id="MobiDB-lite"/>
    </source>
</evidence>
<dbReference type="SUPFAM" id="SSF52172">
    <property type="entry name" value="CheY-like"/>
    <property type="match status" value="1"/>
</dbReference>
<protein>
    <recommendedName>
        <fullName evidence="4">Response regulatory domain-containing protein</fullName>
    </recommendedName>
</protein>
<evidence type="ECO:0000313" key="3">
    <source>
        <dbReference type="Proteomes" id="UP000585665"/>
    </source>
</evidence>
<dbReference type="InterPro" id="IPR011006">
    <property type="entry name" value="CheY-like_superfamily"/>
</dbReference>
<organism evidence="2 3">
    <name type="scientific">Ameyamaea chiangmaiensis</name>
    <dbReference type="NCBI Taxonomy" id="442969"/>
    <lineage>
        <taxon>Bacteria</taxon>
        <taxon>Pseudomonadati</taxon>
        <taxon>Pseudomonadota</taxon>
        <taxon>Alphaproteobacteria</taxon>
        <taxon>Acetobacterales</taxon>
        <taxon>Acetobacteraceae</taxon>
        <taxon>Ameyamaea</taxon>
    </lineage>
</organism>
<comment type="caution">
    <text evidence="2">The sequence shown here is derived from an EMBL/GenBank/DDBJ whole genome shotgun (WGS) entry which is preliminary data.</text>
</comment>
<dbReference type="Proteomes" id="UP000585665">
    <property type="component" value="Unassembled WGS sequence"/>
</dbReference>
<name>A0A850PD35_9PROT</name>
<keyword evidence="3" id="KW-1185">Reference proteome</keyword>
<dbReference type="RefSeq" id="WP_176613169.1">
    <property type="nucleotide sequence ID" value="NZ_JABXXR010000031.1"/>
</dbReference>
<reference evidence="2 3" key="1">
    <citation type="submission" date="2020-06" db="EMBL/GenBank/DDBJ databases">
        <title>Description of novel acetic acid bacteria.</title>
        <authorList>
            <person name="Sombolestani A."/>
        </authorList>
    </citation>
    <scope>NUCLEOTIDE SEQUENCE [LARGE SCALE GENOMIC DNA]</scope>
    <source>
        <strain evidence="2 3">LMG 27010</strain>
    </source>
</reference>
<proteinExistence type="predicted"/>
<accession>A0A850PD35</accession>
<gene>
    <name evidence="2" type="ORF">HUK82_06400</name>
</gene>
<feature type="region of interest" description="Disordered" evidence="1">
    <location>
        <begin position="108"/>
        <end position="128"/>
    </location>
</feature>
<dbReference type="Gene3D" id="6.10.250.690">
    <property type="match status" value="1"/>
</dbReference>
<dbReference type="AlphaFoldDB" id="A0A850PD35"/>
<dbReference type="EMBL" id="JABXXR010000031">
    <property type="protein sequence ID" value="NVN40196.1"/>
    <property type="molecule type" value="Genomic_DNA"/>
</dbReference>
<sequence length="128" mass="13910">MPHRLIVGDDQDILILRTGLFQGHNDRVSVAGGGEEMFGCERRAGHSRCDVQKGRRRQPVSAPARALTLPVIMLTAMPDHTDRVVGLEIGADDRRAAPFEQRELMARVPGGAEARGTQGMQLAARLSS</sequence>